<evidence type="ECO:0000256" key="1">
    <source>
        <dbReference type="SAM" id="MobiDB-lite"/>
    </source>
</evidence>
<evidence type="ECO:0000313" key="2">
    <source>
        <dbReference type="EMBL" id="KAL2058669.1"/>
    </source>
</evidence>
<dbReference type="Proteomes" id="UP001590951">
    <property type="component" value="Unassembled WGS sequence"/>
</dbReference>
<gene>
    <name evidence="2" type="ORF">ABVK25_001399</name>
</gene>
<name>A0ABR4BPJ6_9LECA</name>
<comment type="caution">
    <text evidence="2">The sequence shown here is derived from an EMBL/GenBank/DDBJ whole genome shotgun (WGS) entry which is preliminary data.</text>
</comment>
<dbReference type="EMBL" id="JBHFEH010000002">
    <property type="protein sequence ID" value="KAL2058669.1"/>
    <property type="molecule type" value="Genomic_DNA"/>
</dbReference>
<protein>
    <submittedName>
        <fullName evidence="2">Uncharacterized protein</fullName>
    </submittedName>
</protein>
<feature type="region of interest" description="Disordered" evidence="1">
    <location>
        <begin position="257"/>
        <end position="295"/>
    </location>
</feature>
<accession>A0ABR4BPJ6</accession>
<organism evidence="2 3">
    <name type="scientific">Lepraria finkii</name>
    <dbReference type="NCBI Taxonomy" id="1340010"/>
    <lineage>
        <taxon>Eukaryota</taxon>
        <taxon>Fungi</taxon>
        <taxon>Dikarya</taxon>
        <taxon>Ascomycota</taxon>
        <taxon>Pezizomycotina</taxon>
        <taxon>Lecanoromycetes</taxon>
        <taxon>OSLEUM clade</taxon>
        <taxon>Lecanoromycetidae</taxon>
        <taxon>Lecanorales</taxon>
        <taxon>Lecanorineae</taxon>
        <taxon>Stereocaulaceae</taxon>
        <taxon>Lepraria</taxon>
    </lineage>
</organism>
<feature type="compositionally biased region" description="Basic residues" evidence="1">
    <location>
        <begin position="260"/>
        <end position="270"/>
    </location>
</feature>
<feature type="region of interest" description="Disordered" evidence="1">
    <location>
        <begin position="439"/>
        <end position="569"/>
    </location>
</feature>
<proteinExistence type="predicted"/>
<keyword evidence="3" id="KW-1185">Reference proteome</keyword>
<evidence type="ECO:0000313" key="3">
    <source>
        <dbReference type="Proteomes" id="UP001590951"/>
    </source>
</evidence>
<reference evidence="2 3" key="1">
    <citation type="submission" date="2024-09" db="EMBL/GenBank/DDBJ databases">
        <title>Rethinking Asexuality: The Enigmatic Case of Functional Sexual Genes in Lepraria (Stereocaulaceae).</title>
        <authorList>
            <person name="Doellman M."/>
            <person name="Sun Y."/>
            <person name="Barcenas-Pena A."/>
            <person name="Lumbsch H.T."/>
            <person name="Grewe F."/>
        </authorList>
    </citation>
    <scope>NUCLEOTIDE SEQUENCE [LARGE SCALE GENOMIC DNA]</scope>
    <source>
        <strain evidence="2 3">Grewe 0041</strain>
    </source>
</reference>
<sequence>MNAVPLVGHRNDPGLVNASSGAALDSQCMVPGKTYVGILPGHSKLAFIRKRRADAGKPPWLLTQIFGSARHACSVVDPSRFTMFSRRHKDRYYYDYATDTYRPLVVAPLPSVRQTCASCGRFRSANWQARHPLVAGASSSSNISGGVTTTTRVITRTTILTVTETRQKTAALAKNITTRSRSREDVRIVIANQSGDRVRFDRVIPRRELTTSSSTDGVRVIRRTEVIDAPRRLRCRSRLRSSGVSYIEDGARDVEDLTRPRCRSRPRRSSRTNVDDLDAPRRRARPRSSSRVTFGDDVDDPIVVTRPRSRLSRRRAMVFDGAADSEMSEDEVRGRTRSYGRGSQKAIEDQGAAELIEEVIIPRAHSFAQKDKRPSSGAELIAETVITHSRAPSRSVTAEVNNPFTKWQEELSTADTPNWHDSYHHPAVETVLTDYDSDYNVTPRPVSPSARRSVAFDDDRRSTSRRRSYSGTTNIDSHRRPLTLLLKSGKLRQDQDFEEPGTPRRDRRRRFRDTNIASDSEDEDSLQRSPRYYRTPSPPSPLQSPDVLGDTFESTHITPPGGASGYEYARGRPTQRTYRSEGSPSMFESAFYWPDLYQDAETASDSYVFGAADEEEYEPPTGYDARWEPWMEYDTQAARDYDWMT</sequence>